<accession>A0A011QQ03</accession>
<dbReference type="Gene3D" id="3.50.80.20">
    <property type="entry name" value="D-Ala-D-Ala carboxypeptidase C, peptidase S13"/>
    <property type="match status" value="1"/>
</dbReference>
<gene>
    <name evidence="3" type="primary">dacB</name>
    <name evidence="3" type="ORF">AW10_01558</name>
</gene>
<dbReference type="SUPFAM" id="SSF56601">
    <property type="entry name" value="beta-lactamase/transpeptidase-like"/>
    <property type="match status" value="1"/>
</dbReference>
<evidence type="ECO:0000256" key="2">
    <source>
        <dbReference type="ARBA" id="ARBA00022801"/>
    </source>
</evidence>
<comment type="similarity">
    <text evidence="1">Belongs to the peptidase S13 family.</text>
</comment>
<dbReference type="PRINTS" id="PR00922">
    <property type="entry name" value="DADACBPTASE3"/>
</dbReference>
<dbReference type="Proteomes" id="UP000021816">
    <property type="component" value="Unassembled WGS sequence"/>
</dbReference>
<keyword evidence="2 3" id="KW-0378">Hydrolase</keyword>
<dbReference type="EC" id="3.4.16.4" evidence="3"/>
<dbReference type="Pfam" id="PF02113">
    <property type="entry name" value="Peptidase_S13"/>
    <property type="match status" value="1"/>
</dbReference>
<name>A0A011QQ03_9PROT</name>
<dbReference type="PANTHER" id="PTHR30023">
    <property type="entry name" value="D-ALANYL-D-ALANINE CARBOXYPEPTIDASE"/>
    <property type="match status" value="1"/>
</dbReference>
<dbReference type="GO" id="GO:0009002">
    <property type="term" value="F:serine-type D-Ala-D-Ala carboxypeptidase activity"/>
    <property type="evidence" value="ECO:0007669"/>
    <property type="project" value="UniProtKB-EC"/>
</dbReference>
<keyword evidence="3" id="KW-0121">Carboxypeptidase</keyword>
<evidence type="ECO:0000313" key="4">
    <source>
        <dbReference type="Proteomes" id="UP000021816"/>
    </source>
</evidence>
<protein>
    <submittedName>
        <fullName evidence="3">D-alanyl-D-alanine carboxypeptidase DacB</fullName>
        <ecNumber evidence="3">3.4.16.4</ecNumber>
    </submittedName>
</protein>
<comment type="caution">
    <text evidence="3">The sequence shown here is derived from an EMBL/GenBank/DDBJ whole genome shotgun (WGS) entry which is preliminary data.</text>
</comment>
<dbReference type="PANTHER" id="PTHR30023:SF0">
    <property type="entry name" value="PENICILLIN-SENSITIVE CARBOXYPEPTIDASE A"/>
    <property type="match status" value="1"/>
</dbReference>
<evidence type="ECO:0000256" key="1">
    <source>
        <dbReference type="ARBA" id="ARBA00006096"/>
    </source>
</evidence>
<evidence type="ECO:0000313" key="3">
    <source>
        <dbReference type="EMBL" id="EXI80944.1"/>
    </source>
</evidence>
<dbReference type="STRING" id="1454003.AW10_01558"/>
<dbReference type="InterPro" id="IPR012338">
    <property type="entry name" value="Beta-lactam/transpept-like"/>
</dbReference>
<reference evidence="3 4" key="1">
    <citation type="submission" date="2014-02" db="EMBL/GenBank/DDBJ databases">
        <title>Expanding our view of genomic diversity in Candidatus Accumulibacter clades.</title>
        <authorList>
            <person name="Skennerton C.T."/>
            <person name="Barr J.J."/>
            <person name="Slater F.R."/>
            <person name="Bond P.L."/>
            <person name="Tyson G.W."/>
        </authorList>
    </citation>
    <scope>NUCLEOTIDE SEQUENCE [LARGE SCALE GENOMIC DNA]</scope>
    <source>
        <strain evidence="4">BA-92</strain>
    </source>
</reference>
<dbReference type="AlphaFoldDB" id="A0A011QQ03"/>
<dbReference type="GO" id="GO:0006508">
    <property type="term" value="P:proteolysis"/>
    <property type="evidence" value="ECO:0007669"/>
    <property type="project" value="InterPro"/>
</dbReference>
<dbReference type="PATRIC" id="fig|1454003.3.peg.1606"/>
<sequence>MMPTSGQVRGAARAPFLSFLAVLAALLLGALPLARAADLPGAVSQALQQAGIPASAVGIVVQAVDGGPPLLSHNAQQAMNPASAMKLVSTYAALEMLGPAYTWRTEVLADNSPRDGRLKGNLYLRGSGDPKLALEQFWRLLRQLRQRGVSEISGDLILDRSAFALPTHDPGDFDQQPLRPYNAGPDALLVNFKSLSLLLQADATGNAVRVIAETPSEGLHIDNRLSLGRGACGDWREQLSLVVKGLSIELSGSFPAACGERGLSLAPWTADRQVESLFRALWHELGGRFSGRVREGRTPPGATTLVVHESPTLGEIVRDINKYSNNVMARQLFLTLDSERPATIEGARRQLAGWLLANDLPLPELFIDNGSGLSRQARVSAAGLAQLLEAAWRSPVMAELIASLPVAGVDGTLRKRLKNGSATGRAHLKTGYLEGVRAIAGFVLDNSGKRWIVVGLINDPNARLGKAALDALLLWVADR</sequence>
<dbReference type="EMBL" id="JEMX01000028">
    <property type="protein sequence ID" value="EXI80944.1"/>
    <property type="molecule type" value="Genomic_DNA"/>
</dbReference>
<dbReference type="GO" id="GO:0000270">
    <property type="term" value="P:peptidoglycan metabolic process"/>
    <property type="evidence" value="ECO:0007669"/>
    <property type="project" value="TreeGrafter"/>
</dbReference>
<dbReference type="InterPro" id="IPR000667">
    <property type="entry name" value="Peptidase_S13"/>
</dbReference>
<dbReference type="NCBIfam" id="TIGR00666">
    <property type="entry name" value="PBP4"/>
    <property type="match status" value="1"/>
</dbReference>
<organism evidence="3 4">
    <name type="scientific">Candidatus Accumulibacter appositus</name>
    <dbReference type="NCBI Taxonomy" id="1454003"/>
    <lineage>
        <taxon>Bacteria</taxon>
        <taxon>Pseudomonadati</taxon>
        <taxon>Pseudomonadota</taxon>
        <taxon>Betaproteobacteria</taxon>
        <taxon>Candidatus Accumulibacter</taxon>
    </lineage>
</organism>
<keyword evidence="3" id="KW-0645">Protease</keyword>
<dbReference type="Gene3D" id="3.40.710.10">
    <property type="entry name" value="DD-peptidase/beta-lactamase superfamily"/>
    <property type="match status" value="2"/>
</dbReference>
<proteinExistence type="inferred from homology"/>